<proteinExistence type="predicted"/>
<keyword evidence="2" id="KW-1185">Reference proteome</keyword>
<evidence type="ECO:0000313" key="2">
    <source>
        <dbReference type="Proteomes" id="UP000291343"/>
    </source>
</evidence>
<feature type="non-terminal residue" evidence="1">
    <location>
        <position position="260"/>
    </location>
</feature>
<protein>
    <submittedName>
        <fullName evidence="1">Uncharacterized protein</fullName>
    </submittedName>
</protein>
<dbReference type="EMBL" id="QKKF02024981">
    <property type="protein sequence ID" value="RZF37209.1"/>
    <property type="molecule type" value="Genomic_DNA"/>
</dbReference>
<dbReference type="AlphaFoldDB" id="A0A482WUC6"/>
<organism evidence="1 2">
    <name type="scientific">Laodelphax striatellus</name>
    <name type="common">Small brown planthopper</name>
    <name type="synonym">Delphax striatella</name>
    <dbReference type="NCBI Taxonomy" id="195883"/>
    <lineage>
        <taxon>Eukaryota</taxon>
        <taxon>Metazoa</taxon>
        <taxon>Ecdysozoa</taxon>
        <taxon>Arthropoda</taxon>
        <taxon>Hexapoda</taxon>
        <taxon>Insecta</taxon>
        <taxon>Pterygota</taxon>
        <taxon>Neoptera</taxon>
        <taxon>Paraneoptera</taxon>
        <taxon>Hemiptera</taxon>
        <taxon>Auchenorrhyncha</taxon>
        <taxon>Fulgoroidea</taxon>
        <taxon>Delphacidae</taxon>
        <taxon>Criomorphinae</taxon>
        <taxon>Laodelphax</taxon>
    </lineage>
</organism>
<dbReference type="FunCoup" id="A0A482WUC6">
    <property type="interactions" value="9"/>
</dbReference>
<comment type="caution">
    <text evidence="1">The sequence shown here is derived from an EMBL/GenBank/DDBJ whole genome shotgun (WGS) entry which is preliminary data.</text>
</comment>
<gene>
    <name evidence="1" type="ORF">LSTR_LSTR015176</name>
</gene>
<evidence type="ECO:0000313" key="1">
    <source>
        <dbReference type="EMBL" id="RZF37209.1"/>
    </source>
</evidence>
<reference evidence="1 2" key="1">
    <citation type="journal article" date="2017" name="Gigascience">
        <title>Genome sequence of the small brown planthopper, Laodelphax striatellus.</title>
        <authorList>
            <person name="Zhu J."/>
            <person name="Jiang F."/>
            <person name="Wang X."/>
            <person name="Yang P."/>
            <person name="Bao Y."/>
            <person name="Zhao W."/>
            <person name="Wang W."/>
            <person name="Lu H."/>
            <person name="Wang Q."/>
            <person name="Cui N."/>
            <person name="Li J."/>
            <person name="Chen X."/>
            <person name="Luo L."/>
            <person name="Yu J."/>
            <person name="Kang L."/>
            <person name="Cui F."/>
        </authorList>
    </citation>
    <scope>NUCLEOTIDE SEQUENCE [LARGE SCALE GENOMIC DNA]</scope>
    <source>
        <strain evidence="1">Lst14</strain>
    </source>
</reference>
<dbReference type="Proteomes" id="UP000291343">
    <property type="component" value="Unassembled WGS sequence"/>
</dbReference>
<sequence length="260" mass="30744">HKVEDERRKRLEFEFNWLNEVARLHERCQRCEEWQTSVMTIVNNLQESTLQEEQWRLKGEIELKDEVEKLASLAKNLESSSSRLSTQLTNAKVMCSSQAEKLMEHFNYWKYVQENRMASLRNIGRELEKLQVDNITKSRSMLSLIDLNEVVVESQEKCAEQMRTCERDIQHFKQFLSKENVMVSSLWYQQREKLSKMEEDFKNVEKLIRNLTLWKLTVKNRLEKIESLVSGDSHPSPGILKSSELPVLVYQDDLPIYSNG</sequence>
<feature type="non-terminal residue" evidence="1">
    <location>
        <position position="1"/>
    </location>
</feature>
<accession>A0A482WUC6</accession>
<dbReference type="OrthoDB" id="5574452at2759"/>
<dbReference type="InParanoid" id="A0A482WUC6"/>
<dbReference type="SMR" id="A0A482WUC6"/>
<name>A0A482WUC6_LAOST</name>